<evidence type="ECO:0000313" key="1">
    <source>
        <dbReference type="EMBL" id="ACM91130.1"/>
    </source>
</evidence>
<name>C0KIU5_9VIRU</name>
<sequence>MGAVNALGQANPLVKSVIDSLMGTMAKNPAAIQEISSVVEKIAQMKNLSVEELINSGGLGRALLEKFTQGAVVQEEKVTELQSMSCDKCGHIHYQMVEQYRPRSPLAQLAGVAKAS</sequence>
<keyword evidence="2" id="KW-1185">Reference proteome</keyword>
<dbReference type="EMBL" id="FJ608825">
    <property type="protein sequence ID" value="ACM91130.1"/>
    <property type="molecule type" value="Genomic_RNA"/>
</dbReference>
<reference evidence="1 2" key="1">
    <citation type="journal article" date="2010" name="BMC Microbiol.">
        <title>Characterization of Phi2954, a newly isolated bacteriophage containing three dsRNA genomic segments.</title>
        <authorList>
            <person name="Qiao X."/>
            <person name="Sun Y."/>
            <person name="Qiao J."/>
            <person name="Di Sanzo F."/>
            <person name="Mindich L."/>
        </authorList>
    </citation>
    <scope>NUCLEOTIDE SEQUENCE [LARGE SCALE GENOMIC DNA]</scope>
</reference>
<proteinExistence type="predicted"/>
<dbReference type="GeneID" id="11117709"/>
<protein>
    <submittedName>
        <fullName evidence="1">p12</fullName>
    </submittedName>
</protein>
<dbReference type="RefSeq" id="YP_002600771.1">
    <property type="nucleotide sequence ID" value="NC_012093.1"/>
</dbReference>
<evidence type="ECO:0000313" key="2">
    <source>
        <dbReference type="Proteomes" id="UP000204347"/>
    </source>
</evidence>
<accession>C0KIU5</accession>
<dbReference type="Proteomes" id="UP000204347">
    <property type="component" value="Genome"/>
</dbReference>
<dbReference type="KEGG" id="vg:11117709"/>
<dbReference type="OrthoDB" id="41640at10239"/>
<organism evidence="1 2">
    <name type="scientific">Pseudomonas phage phi2954</name>
    <dbReference type="NCBI Taxonomy" id="593131"/>
    <lineage>
        <taxon>Viruses</taxon>
        <taxon>Riboviria</taxon>
        <taxon>Orthornavirae</taxon>
        <taxon>Duplornaviricota</taxon>
        <taxon>Vidaverviricetes</taxon>
        <taxon>Mindivirales</taxon>
        <taxon>Cystoviridae</taxon>
        <taxon>Deltacystovirus</taxon>
        <taxon>Deltacystovirus phi2954</taxon>
        <taxon>Cystovirus phi2954</taxon>
    </lineage>
</organism>